<feature type="domain" description="Beta-hexosaminidase bacterial type N-terminal" evidence="6">
    <location>
        <begin position="12"/>
        <end position="144"/>
    </location>
</feature>
<evidence type="ECO:0000259" key="5">
    <source>
        <dbReference type="Pfam" id="PF00728"/>
    </source>
</evidence>
<dbReference type="PRINTS" id="PR00738">
    <property type="entry name" value="GLHYDRLASE20"/>
</dbReference>
<accession>A0A1L8QMU0</accession>
<evidence type="ECO:0000256" key="1">
    <source>
        <dbReference type="ARBA" id="ARBA00006285"/>
    </source>
</evidence>
<evidence type="ECO:0000259" key="6">
    <source>
        <dbReference type="Pfam" id="PF02838"/>
    </source>
</evidence>
<dbReference type="GO" id="GO:0005975">
    <property type="term" value="P:carbohydrate metabolic process"/>
    <property type="evidence" value="ECO:0007669"/>
    <property type="project" value="InterPro"/>
</dbReference>
<dbReference type="Pfam" id="PF00728">
    <property type="entry name" value="Glyco_hydro_20"/>
    <property type="match status" value="1"/>
</dbReference>
<dbReference type="OrthoDB" id="1098018at2"/>
<dbReference type="GO" id="GO:0004563">
    <property type="term" value="F:beta-N-acetylhexosaminidase activity"/>
    <property type="evidence" value="ECO:0007669"/>
    <property type="project" value="InterPro"/>
</dbReference>
<dbReference type="InterPro" id="IPR025705">
    <property type="entry name" value="Beta_hexosaminidase_sua/sub"/>
</dbReference>
<dbReference type="PANTHER" id="PTHR43678">
    <property type="entry name" value="PUTATIVE (AFU_ORTHOLOGUE AFUA_2G00640)-RELATED"/>
    <property type="match status" value="1"/>
</dbReference>
<dbReference type="Pfam" id="PF02838">
    <property type="entry name" value="Glyco_hydro_20b"/>
    <property type="match status" value="1"/>
</dbReference>
<dbReference type="InterPro" id="IPR052764">
    <property type="entry name" value="GH20_Enzymes"/>
</dbReference>
<evidence type="ECO:0000313" key="7">
    <source>
        <dbReference type="EMBL" id="OJG08822.1"/>
    </source>
</evidence>
<dbReference type="SUPFAM" id="SSF51445">
    <property type="entry name" value="(Trans)glycosidases"/>
    <property type="match status" value="1"/>
</dbReference>
<evidence type="ECO:0000256" key="4">
    <source>
        <dbReference type="PIRSR" id="PIRSR625705-1"/>
    </source>
</evidence>
<evidence type="ECO:0000256" key="2">
    <source>
        <dbReference type="ARBA" id="ARBA00022801"/>
    </source>
</evidence>
<evidence type="ECO:0000313" key="8">
    <source>
        <dbReference type="Proteomes" id="UP000182149"/>
    </source>
</evidence>
<dbReference type="Gene3D" id="3.30.379.10">
    <property type="entry name" value="Chitobiase/beta-hexosaminidase domain 2-like"/>
    <property type="match status" value="1"/>
</dbReference>
<proteinExistence type="inferred from homology"/>
<sequence>MIIMRNEYRNLVIPILQKYEVASENSFWELSQETRILYNDEVAPFSSRLKEIKQIIFYEDHYSYLSLLQTVSDDRKKTDITINLVDTAEVTQLSNHSESYRIIINEEGVEIYVSSIETLLHAFNTLKQLLNQLNRTLLHGEIIDFPDMDERRLHIDMGRKYFTKNWLIQQIRKLSELKMNTLQLHFSENKGFRIESEFAPEIVSEDGYLTKKEVQAVLIEAKKYGVQIIPSLDTPGHVEHILRFYPEFGQVGIEGERSKVALDITNSEAIRFIKSLYSEYMELFNTSSIFHIGGDEYMEFDRAPFTTIYKPVLNEYAVNTWGEGYNWKDVVADYINQIAAHVYQHGLTPRIWNDGVYYDEEEVYEAKQKIALHSYITVDFWSQMGWNPSVATLNTLLNRGIRKVYNVNASYFYYVLRPDKPTDGRPSHSFDFLNQDRRIFEEWHPGLFESNVIASDDYRIGGASLAVWCDVPNLVSEDIVATDISKELISFATKTWNKNSNRIVPYDSFIKI</sequence>
<comment type="caution">
    <text evidence="7">The sequence shown here is derived from an EMBL/GenBank/DDBJ whole genome shotgun (WGS) entry which is preliminary data.</text>
</comment>
<evidence type="ECO:0000256" key="3">
    <source>
        <dbReference type="ARBA" id="ARBA00023295"/>
    </source>
</evidence>
<dbReference type="SUPFAM" id="SSF55545">
    <property type="entry name" value="beta-N-acetylhexosaminidase-like domain"/>
    <property type="match status" value="1"/>
</dbReference>
<dbReference type="EMBL" id="JXKD01000030">
    <property type="protein sequence ID" value="OJG08822.1"/>
    <property type="molecule type" value="Genomic_DNA"/>
</dbReference>
<dbReference type="InterPro" id="IPR015882">
    <property type="entry name" value="HEX_bac_N"/>
</dbReference>
<name>A0A1L8QMU0_9ENTE</name>
<keyword evidence="8" id="KW-1185">Reference proteome</keyword>
<gene>
    <name evidence="7" type="ORF">RU93_GL001584</name>
</gene>
<dbReference type="Gene3D" id="3.20.20.80">
    <property type="entry name" value="Glycosidases"/>
    <property type="match status" value="1"/>
</dbReference>
<reference evidence="7 8" key="1">
    <citation type="submission" date="2014-12" db="EMBL/GenBank/DDBJ databases">
        <title>Draft genome sequences of 29 type strains of Enterococci.</title>
        <authorList>
            <person name="Zhong Z."/>
            <person name="Sun Z."/>
            <person name="Liu W."/>
            <person name="Zhang W."/>
            <person name="Zhang H."/>
        </authorList>
    </citation>
    <scope>NUCLEOTIDE SEQUENCE [LARGE SCALE GENOMIC DNA]</scope>
    <source>
        <strain evidence="7 8">DSM 17690</strain>
    </source>
</reference>
<organism evidence="7 8">
    <name type="scientific">Enterococcus aquimarinus</name>
    <dbReference type="NCBI Taxonomy" id="328396"/>
    <lineage>
        <taxon>Bacteria</taxon>
        <taxon>Bacillati</taxon>
        <taxon>Bacillota</taxon>
        <taxon>Bacilli</taxon>
        <taxon>Lactobacillales</taxon>
        <taxon>Enterococcaceae</taxon>
        <taxon>Enterococcus</taxon>
    </lineage>
</organism>
<dbReference type="PANTHER" id="PTHR43678:SF1">
    <property type="entry name" value="BETA-N-ACETYLHEXOSAMINIDASE"/>
    <property type="match status" value="1"/>
</dbReference>
<dbReference type="STRING" id="328396.RU93_GL001584"/>
<keyword evidence="2" id="KW-0378">Hydrolase</keyword>
<feature type="domain" description="Glycoside hydrolase family 20 catalytic" evidence="5">
    <location>
        <begin position="151"/>
        <end position="471"/>
    </location>
</feature>
<protein>
    <submittedName>
        <fullName evidence="7">Uncharacterized protein</fullName>
    </submittedName>
</protein>
<comment type="similarity">
    <text evidence="1">Belongs to the glycosyl hydrolase 20 family.</text>
</comment>
<feature type="active site" description="Proton donor" evidence="4">
    <location>
        <position position="296"/>
    </location>
</feature>
<dbReference type="InterPro" id="IPR017853">
    <property type="entry name" value="GH"/>
</dbReference>
<dbReference type="InterPro" id="IPR029018">
    <property type="entry name" value="Hex-like_dom2"/>
</dbReference>
<keyword evidence="3" id="KW-0326">Glycosidase</keyword>
<dbReference type="AlphaFoldDB" id="A0A1L8QMU0"/>
<dbReference type="Proteomes" id="UP000182149">
    <property type="component" value="Unassembled WGS sequence"/>
</dbReference>
<dbReference type="InterPro" id="IPR015883">
    <property type="entry name" value="Glyco_hydro_20_cat"/>
</dbReference>